<dbReference type="CDD" id="cd00685">
    <property type="entry name" value="Trans_IPPS_HT"/>
    <property type="match status" value="1"/>
</dbReference>
<dbReference type="InterPro" id="IPR008949">
    <property type="entry name" value="Isoprenoid_synthase_dom_sf"/>
</dbReference>
<dbReference type="PANTHER" id="PTHR12001">
    <property type="entry name" value="GERANYLGERANYL PYROPHOSPHATE SYNTHASE"/>
    <property type="match status" value="1"/>
</dbReference>
<evidence type="ECO:0000256" key="4">
    <source>
        <dbReference type="ARBA" id="ARBA00022723"/>
    </source>
</evidence>
<evidence type="ECO:0000313" key="8">
    <source>
        <dbReference type="Proteomes" id="UP000000248"/>
    </source>
</evidence>
<dbReference type="GO" id="GO:0046872">
    <property type="term" value="F:metal ion binding"/>
    <property type="evidence" value="ECO:0007669"/>
    <property type="project" value="UniProtKB-KW"/>
</dbReference>
<comment type="similarity">
    <text evidence="2 6">Belongs to the FPP/GGPP synthase family.</text>
</comment>
<protein>
    <submittedName>
        <fullName evidence="7">Polyprenyl synthase</fullName>
        <ecNumber evidence="7">2.5.1.-</ecNumber>
    </submittedName>
</protein>
<evidence type="ECO:0000256" key="1">
    <source>
        <dbReference type="ARBA" id="ARBA00001946"/>
    </source>
</evidence>
<accession>A5EY42</accession>
<dbReference type="Proteomes" id="UP000000248">
    <property type="component" value="Chromosome"/>
</dbReference>
<dbReference type="GO" id="GO:0004659">
    <property type="term" value="F:prenyltransferase activity"/>
    <property type="evidence" value="ECO:0007669"/>
    <property type="project" value="InterPro"/>
</dbReference>
<comment type="cofactor">
    <cofactor evidence="1">
        <name>Mg(2+)</name>
        <dbReference type="ChEBI" id="CHEBI:18420"/>
    </cofactor>
</comment>
<dbReference type="eggNOG" id="COG0142">
    <property type="taxonomic scope" value="Bacteria"/>
</dbReference>
<dbReference type="PANTHER" id="PTHR12001:SF69">
    <property type="entry name" value="ALL TRANS-POLYPRENYL-DIPHOSPHATE SYNTHASE PDSS1"/>
    <property type="match status" value="1"/>
</dbReference>
<evidence type="ECO:0000256" key="6">
    <source>
        <dbReference type="RuleBase" id="RU004466"/>
    </source>
</evidence>
<dbReference type="SUPFAM" id="SSF48576">
    <property type="entry name" value="Terpenoid synthases"/>
    <property type="match status" value="1"/>
</dbReference>
<dbReference type="InterPro" id="IPR033749">
    <property type="entry name" value="Polyprenyl_synt_CS"/>
</dbReference>
<reference evidence="7 8" key="1">
    <citation type="journal article" date="2007" name="Nat. Biotechnol.">
        <title>Genome sequence and identification of candidate vaccine antigens from the animal pathogen Dichelobacter nodosus.</title>
        <authorList>
            <person name="Myers G.S."/>
            <person name="Parker D."/>
            <person name="Al-Hasani K."/>
            <person name="Kennan R.M."/>
            <person name="Seemann T."/>
            <person name="Ren Q."/>
            <person name="Badger J.H."/>
            <person name="Selengut J.D."/>
            <person name="Deboy R.T."/>
            <person name="Tettelin H."/>
            <person name="Boyce J.D."/>
            <person name="McCarl V.P."/>
            <person name="Han X."/>
            <person name="Nelson W.C."/>
            <person name="Madupu R."/>
            <person name="Mohamoud Y."/>
            <person name="Holley T."/>
            <person name="Fedorova N."/>
            <person name="Khouri H."/>
            <person name="Bottomley S.P."/>
            <person name="Whittington R.J."/>
            <person name="Adler B."/>
            <person name="Songer J.G."/>
            <person name="Rood J.I."/>
            <person name="Paulsen I.T."/>
        </authorList>
    </citation>
    <scope>NUCLEOTIDE SEQUENCE [LARGE SCALE GENOMIC DNA]</scope>
    <source>
        <strain evidence="7 8">VCS1703A</strain>
    </source>
</reference>
<keyword evidence="3 6" id="KW-0808">Transferase</keyword>
<evidence type="ECO:0000256" key="3">
    <source>
        <dbReference type="ARBA" id="ARBA00022679"/>
    </source>
</evidence>
<dbReference type="HOGENOM" id="CLU_014015_2_0_6"/>
<dbReference type="KEGG" id="dno:DNO_0945"/>
<keyword evidence="4" id="KW-0479">Metal-binding</keyword>
<keyword evidence="5" id="KW-0460">Magnesium</keyword>
<organism evidence="7 8">
    <name type="scientific">Dichelobacter nodosus (strain VCS1703A)</name>
    <dbReference type="NCBI Taxonomy" id="246195"/>
    <lineage>
        <taxon>Bacteria</taxon>
        <taxon>Pseudomonadati</taxon>
        <taxon>Pseudomonadota</taxon>
        <taxon>Gammaproteobacteria</taxon>
        <taxon>Cardiobacteriales</taxon>
        <taxon>Cardiobacteriaceae</taxon>
        <taxon>Dichelobacter</taxon>
    </lineage>
</organism>
<dbReference type="Pfam" id="PF00348">
    <property type="entry name" value="polyprenyl_synt"/>
    <property type="match status" value="1"/>
</dbReference>
<dbReference type="GO" id="GO:0008299">
    <property type="term" value="P:isoprenoid biosynthetic process"/>
    <property type="evidence" value="ECO:0007669"/>
    <property type="project" value="InterPro"/>
</dbReference>
<evidence type="ECO:0000256" key="5">
    <source>
        <dbReference type="ARBA" id="ARBA00022842"/>
    </source>
</evidence>
<gene>
    <name evidence="7" type="ordered locus">DNO_0945</name>
</gene>
<name>A5EY42_DICNV</name>
<dbReference type="InterPro" id="IPR000092">
    <property type="entry name" value="Polyprenyl_synt"/>
</dbReference>
<evidence type="ECO:0000256" key="2">
    <source>
        <dbReference type="ARBA" id="ARBA00006706"/>
    </source>
</evidence>
<sequence>MPSYSSYNAYNTHFSCLYYGRCAMKLLTLSDIQRLIANEMEQTERVMQREIYTEVALAQSVMRYALQAKGKRFRPMLHLLSAGVCDYRGDFAPTAAAFIEFIHNATLLHDDVVDSSDIRRGQASAHIIFSNAASILVGDFLYTRAFQLMVSSGNAAVLKTMADATNLIAAGEVMQLANMHNPDIDETCYYRVIELKTAVLFSAACKIAAQLAGVSEEKIAALADYGKKLGMAFQMIDDMLDYMGDESKIGKALGDDLAEGKPTMPLIRALQQLCDPDQKRLRAILQTGDREAITEVITLLKKTDALAYTQAQAEKMATAAAEALMIFPENDYKNALISLAYQAVHREA</sequence>
<dbReference type="PROSITE" id="PS00723">
    <property type="entry name" value="POLYPRENYL_SYNTHASE_1"/>
    <property type="match status" value="1"/>
</dbReference>
<dbReference type="Gene3D" id="1.10.600.10">
    <property type="entry name" value="Farnesyl Diphosphate Synthase"/>
    <property type="match status" value="1"/>
</dbReference>
<keyword evidence="8" id="KW-1185">Reference proteome</keyword>
<dbReference type="EC" id="2.5.1.-" evidence="7"/>
<dbReference type="PROSITE" id="PS00444">
    <property type="entry name" value="POLYPRENYL_SYNTHASE_2"/>
    <property type="match status" value="1"/>
</dbReference>
<evidence type="ECO:0000313" key="7">
    <source>
        <dbReference type="EMBL" id="ABQ14175.1"/>
    </source>
</evidence>
<dbReference type="SFLD" id="SFLDS00005">
    <property type="entry name" value="Isoprenoid_Synthase_Type_I"/>
    <property type="match status" value="1"/>
</dbReference>
<dbReference type="AlphaFoldDB" id="A5EY42"/>
<proteinExistence type="inferred from homology"/>
<dbReference type="EMBL" id="CP000513">
    <property type="protein sequence ID" value="ABQ14175.1"/>
    <property type="molecule type" value="Genomic_DNA"/>
</dbReference>
<dbReference type="STRING" id="246195.DNO_0945"/>